<keyword evidence="5 9" id="KW-0227">DNA damage</keyword>
<keyword evidence="10" id="KW-0175">Coiled coil</keyword>
<evidence type="ECO:0000256" key="10">
    <source>
        <dbReference type="SAM" id="Coils"/>
    </source>
</evidence>
<dbReference type="GO" id="GO:0009432">
    <property type="term" value="P:SOS response"/>
    <property type="evidence" value="ECO:0007669"/>
    <property type="project" value="TreeGrafter"/>
</dbReference>
<evidence type="ECO:0000256" key="1">
    <source>
        <dbReference type="ARBA" id="ARBA00003618"/>
    </source>
</evidence>
<name>A0A2U1B3W7_9BACT</name>
<evidence type="ECO:0000256" key="8">
    <source>
        <dbReference type="ARBA" id="ARBA00033408"/>
    </source>
</evidence>
<dbReference type="InterPro" id="IPR004604">
    <property type="entry name" value="DNA_recomb/repair_RecN"/>
</dbReference>
<evidence type="ECO:0000256" key="3">
    <source>
        <dbReference type="ARBA" id="ARBA00021315"/>
    </source>
</evidence>
<dbReference type="GO" id="GO:0043590">
    <property type="term" value="C:bacterial nucleoid"/>
    <property type="evidence" value="ECO:0007669"/>
    <property type="project" value="TreeGrafter"/>
</dbReference>
<feature type="coiled-coil region" evidence="10">
    <location>
        <begin position="167"/>
        <end position="238"/>
    </location>
</feature>
<evidence type="ECO:0000256" key="5">
    <source>
        <dbReference type="ARBA" id="ARBA00022763"/>
    </source>
</evidence>
<reference evidence="12 13" key="1">
    <citation type="submission" date="2018-04" db="EMBL/GenBank/DDBJ databases">
        <title>Genomic Encyclopedia of Type Strains, Phase IV (KMG-IV): sequencing the most valuable type-strain genomes for metagenomic binning, comparative biology and taxonomic classification.</title>
        <authorList>
            <person name="Goeker M."/>
        </authorList>
    </citation>
    <scope>NUCLEOTIDE SEQUENCE [LARGE SCALE GENOMIC DNA]</scope>
    <source>
        <strain evidence="12 13">DSM 100231</strain>
    </source>
</reference>
<dbReference type="GO" id="GO:0005524">
    <property type="term" value="F:ATP binding"/>
    <property type="evidence" value="ECO:0007669"/>
    <property type="project" value="UniProtKB-KW"/>
</dbReference>
<dbReference type="OrthoDB" id="9806954at2"/>
<keyword evidence="4" id="KW-0547">Nucleotide-binding</keyword>
<keyword evidence="13" id="KW-1185">Reference proteome</keyword>
<dbReference type="RefSeq" id="WP_116542228.1">
    <property type="nucleotide sequence ID" value="NZ_QEKI01000002.1"/>
</dbReference>
<dbReference type="GO" id="GO:0006310">
    <property type="term" value="P:DNA recombination"/>
    <property type="evidence" value="ECO:0007669"/>
    <property type="project" value="InterPro"/>
</dbReference>
<dbReference type="PIRSF" id="PIRSF003128">
    <property type="entry name" value="RecN"/>
    <property type="match status" value="1"/>
</dbReference>
<dbReference type="Gene3D" id="3.40.50.300">
    <property type="entry name" value="P-loop containing nucleotide triphosphate hydrolases"/>
    <property type="match status" value="2"/>
</dbReference>
<dbReference type="InterPro" id="IPR003395">
    <property type="entry name" value="RecF/RecN/SMC_N"/>
</dbReference>
<evidence type="ECO:0000256" key="9">
    <source>
        <dbReference type="PIRNR" id="PIRNR003128"/>
    </source>
</evidence>
<evidence type="ECO:0000256" key="2">
    <source>
        <dbReference type="ARBA" id="ARBA00009441"/>
    </source>
</evidence>
<dbReference type="Proteomes" id="UP000245466">
    <property type="component" value="Unassembled WGS sequence"/>
</dbReference>
<evidence type="ECO:0000256" key="4">
    <source>
        <dbReference type="ARBA" id="ARBA00022741"/>
    </source>
</evidence>
<dbReference type="SUPFAM" id="SSF52540">
    <property type="entry name" value="P-loop containing nucleoside triphosphate hydrolases"/>
    <property type="match status" value="2"/>
</dbReference>
<evidence type="ECO:0000256" key="7">
    <source>
        <dbReference type="ARBA" id="ARBA00023204"/>
    </source>
</evidence>
<comment type="caution">
    <text evidence="12">The sequence shown here is derived from an EMBL/GenBank/DDBJ whole genome shotgun (WGS) entry which is preliminary data.</text>
</comment>
<evidence type="ECO:0000256" key="6">
    <source>
        <dbReference type="ARBA" id="ARBA00022840"/>
    </source>
</evidence>
<dbReference type="PANTHER" id="PTHR11059">
    <property type="entry name" value="DNA REPAIR PROTEIN RECN"/>
    <property type="match status" value="1"/>
</dbReference>
<dbReference type="AlphaFoldDB" id="A0A2U1B3W7"/>
<keyword evidence="7 9" id="KW-0234">DNA repair</keyword>
<evidence type="ECO:0000313" key="13">
    <source>
        <dbReference type="Proteomes" id="UP000245466"/>
    </source>
</evidence>
<feature type="coiled-coil region" evidence="10">
    <location>
        <begin position="344"/>
        <end position="371"/>
    </location>
</feature>
<dbReference type="NCBIfam" id="TIGR00634">
    <property type="entry name" value="recN"/>
    <property type="match status" value="1"/>
</dbReference>
<gene>
    <name evidence="12" type="ORF">C8E01_102385</name>
</gene>
<protein>
    <recommendedName>
        <fullName evidence="3 9">DNA repair protein RecN</fullName>
    </recommendedName>
    <alternativeName>
        <fullName evidence="8 9">Recombination protein N</fullName>
    </alternativeName>
</protein>
<organism evidence="12 13">
    <name type="scientific">Pontibacter virosus</name>
    <dbReference type="NCBI Taxonomy" id="1765052"/>
    <lineage>
        <taxon>Bacteria</taxon>
        <taxon>Pseudomonadati</taxon>
        <taxon>Bacteroidota</taxon>
        <taxon>Cytophagia</taxon>
        <taxon>Cytophagales</taxon>
        <taxon>Hymenobacteraceae</taxon>
        <taxon>Pontibacter</taxon>
    </lineage>
</organism>
<dbReference type="InterPro" id="IPR027417">
    <property type="entry name" value="P-loop_NTPase"/>
</dbReference>
<feature type="domain" description="RecF/RecN/SMC N-terminal" evidence="11">
    <location>
        <begin position="5"/>
        <end position="515"/>
    </location>
</feature>
<keyword evidence="6" id="KW-0067">ATP-binding</keyword>
<comment type="similarity">
    <text evidence="2 9">Belongs to the RecN family.</text>
</comment>
<evidence type="ECO:0000313" key="12">
    <source>
        <dbReference type="EMBL" id="PVY43207.1"/>
    </source>
</evidence>
<accession>A0A2U1B3W7</accession>
<dbReference type="CDD" id="cd03241">
    <property type="entry name" value="ABC_RecN"/>
    <property type="match status" value="2"/>
</dbReference>
<dbReference type="Pfam" id="PF02463">
    <property type="entry name" value="SMC_N"/>
    <property type="match status" value="1"/>
</dbReference>
<sequence length="559" mass="62855">MLIDLKIKNYALIEQLEMNPSPVLNIITGETGAGKSIMLGAIGLLLGNRADSKLLFNQEQKCVIEGVFDISQYNLKEVFVAEDLDFDDQCILRREISPSGKSRAFVNDTPVTLDVLRKIGENLMDIHSQHDTLQLGDTSFQLNILDIYAGNTSLDIYAGNLSYLKDYNETYRRYKKLEGDYKKLTDQLAQAQKELDYNTFLLNELEEINLQQDEQEQLETELKELENAEDIKLKLTQAVQYLTESEFNITSALKDTVQLINQLAAFSPKYEELRTRTESCMIELNDVAGELEDAERRTEADPARTTEVQERLNTIYTLQRKHQVQTIAELLEIQRELEAKVGSVLNLDNALSSTERAMKEAEKEMLEKAAVLSERRKVSFGQFEKELYTLLAELGMPNARIVIQHKAAAPTATGTDEISILFSANKGAQPQSLVKAASGGEFSRLMLSIKYMLADKTALPTIVFDEIDTGISGEVAVKVGRMMQQMAQKHQIIAISHLPQIAAQGNSHYFVYKHDTEDRTISRIKKLSEKERVDEIAHMIAGANPSASAYKSAKELLSL</sequence>
<comment type="function">
    <text evidence="1 9">May be involved in recombinational repair of damaged DNA.</text>
</comment>
<proteinExistence type="inferred from homology"/>
<dbReference type="GO" id="GO:0006281">
    <property type="term" value="P:DNA repair"/>
    <property type="evidence" value="ECO:0007669"/>
    <property type="project" value="UniProtKB-KW"/>
</dbReference>
<evidence type="ECO:0000259" key="11">
    <source>
        <dbReference type="Pfam" id="PF02463"/>
    </source>
</evidence>
<dbReference type="EMBL" id="QEKI01000002">
    <property type="protein sequence ID" value="PVY43207.1"/>
    <property type="molecule type" value="Genomic_DNA"/>
</dbReference>
<dbReference type="PANTHER" id="PTHR11059:SF0">
    <property type="entry name" value="DNA REPAIR PROTEIN RECN"/>
    <property type="match status" value="1"/>
</dbReference>